<evidence type="ECO:0000313" key="2">
    <source>
        <dbReference type="Proteomes" id="UP001143910"/>
    </source>
</evidence>
<gene>
    <name evidence="1" type="ORF">NQ176_g6275</name>
</gene>
<name>A0ACC1N527_9HYPO</name>
<protein>
    <submittedName>
        <fullName evidence="1">Uncharacterized protein</fullName>
    </submittedName>
</protein>
<accession>A0ACC1N527</accession>
<proteinExistence type="predicted"/>
<dbReference type="Proteomes" id="UP001143910">
    <property type="component" value="Unassembled WGS sequence"/>
</dbReference>
<keyword evidence="2" id="KW-1185">Reference proteome</keyword>
<evidence type="ECO:0000313" key="1">
    <source>
        <dbReference type="EMBL" id="KAJ2974014.1"/>
    </source>
</evidence>
<organism evidence="1 2">
    <name type="scientific">Zarea fungicola</name>
    <dbReference type="NCBI Taxonomy" id="93591"/>
    <lineage>
        <taxon>Eukaryota</taxon>
        <taxon>Fungi</taxon>
        <taxon>Dikarya</taxon>
        <taxon>Ascomycota</taxon>
        <taxon>Pezizomycotina</taxon>
        <taxon>Sordariomycetes</taxon>
        <taxon>Hypocreomycetidae</taxon>
        <taxon>Hypocreales</taxon>
        <taxon>Cordycipitaceae</taxon>
        <taxon>Zarea</taxon>
    </lineage>
</organism>
<dbReference type="EMBL" id="JANJQO010000886">
    <property type="protein sequence ID" value="KAJ2974014.1"/>
    <property type="molecule type" value="Genomic_DNA"/>
</dbReference>
<sequence>MAMIAVPLPAASTAFKQDRWDTGSANYPLSRPDPKSVALPSIRQAIPELRLAMSPASQGRPHSNHHPQSWTPSGPTSSTEYIHSPTNKRIRISNEEENESLNSHQVPRLYPRAERPTSGHKSPISHRPPTADDSWRSQAPAHYKLPVSVSPEFSHREHRPNLNSYPPPPGLERSHDALYTEEFGASQRLESQHHNQASRSPVFGSQSYEYSGRYNSMSASSTRSEERSPFAPSRYSMSQHDGGRYNDMGVMSGDTKQRKRRGNLPKETTDKLRAWFVTHLQHPYPTEDEKQDLMRQTGLQMNQISNWFINARRRQLPAMINNARAETDIMHSRAAPDGASIGGADRSDLEFSGVEGDTSYDASPYMHSVVSRD</sequence>
<comment type="caution">
    <text evidence="1">The sequence shown here is derived from an EMBL/GenBank/DDBJ whole genome shotgun (WGS) entry which is preliminary data.</text>
</comment>
<reference evidence="1" key="1">
    <citation type="submission" date="2022-08" db="EMBL/GenBank/DDBJ databases">
        <title>Genome Sequence of Lecanicillium fungicola.</title>
        <authorList>
            <person name="Buettner E."/>
        </authorList>
    </citation>
    <scope>NUCLEOTIDE SEQUENCE</scope>
    <source>
        <strain evidence="1">Babe33</strain>
    </source>
</reference>